<dbReference type="Proteomes" id="UP000249661">
    <property type="component" value="Unassembled WGS sequence"/>
</dbReference>
<sequence length="714" mass="79713">MASTSPFYDLQSTVALVKTLTNAQLKDILRNEGLAVSGVKASLQIRILDYIDRLREGGHIEKYDSMRKFIYHTAHRSIPSPTLPQQSSNQQYQQPSVSQSLPTQHRPSPLSMAVPSHAITPVREHTRDSVELKVAFTPSMASKLQADPNLRVMVFCAADTGLNQYTKSDIAFPHQVELKTNLDEVKANLRGLKNKPGTTRPADITNYVRKKAGYQNTVVLTFALTQKRFFVLVNLVQRHPVDELVTELKRRKTISKEQVLREMRSKAEDTEIVATSSVMSLKCPLSHTRITVPCRSIICTHNQCFDASSFLQLQEQAPQWLCPVCSKATSFESLQIDQYVDDILRRTPSDTEQVIIEPDGKWSHPNLEDIEKAGKATSATEDDDLIEIKEPGISPIKQESFSAVNLTLQQTPLKSREPSATSSAVPPSMNKRPAAQVIDLTGSDDDDDGDDLPVRPTKRPAVGEMGRSSLRPEYHDSEIHSPTSFSELSPFTPSFSFPKRSRPLGTMSVESPALLANHASESHLRLLGASCLDFLLIELVPMAERLTRELTPNEIIPDDEGIRETTFFRLESLGYRVGQGLAERFARDRPRFVDNLDVIKFLCKDIWTILFKKQVDNLKTNHRGVYVLTDNSFRPFARMSTSVRSESVSMAQAVQSCGHLPMKCILILCGIRQYLWFPCGVIRGALSNLGISTTVQAETAELPGATFQIKTVNP</sequence>
<organism evidence="1 2">
    <name type="scientific">Aspergillus aculeatinus CBS 121060</name>
    <dbReference type="NCBI Taxonomy" id="1448322"/>
    <lineage>
        <taxon>Eukaryota</taxon>
        <taxon>Fungi</taxon>
        <taxon>Dikarya</taxon>
        <taxon>Ascomycota</taxon>
        <taxon>Pezizomycotina</taxon>
        <taxon>Eurotiomycetes</taxon>
        <taxon>Eurotiomycetidae</taxon>
        <taxon>Eurotiales</taxon>
        <taxon>Aspergillaceae</taxon>
        <taxon>Aspergillus</taxon>
        <taxon>Aspergillus subgen. Circumdati</taxon>
    </lineage>
</organism>
<gene>
    <name evidence="1" type="ORF">BO66DRAFT_418605</name>
</gene>
<evidence type="ECO:0000313" key="2">
    <source>
        <dbReference type="Proteomes" id="UP000249661"/>
    </source>
</evidence>
<protein>
    <submittedName>
        <fullName evidence="1">Uncharacterized protein</fullName>
    </submittedName>
</protein>
<evidence type="ECO:0000313" key="1">
    <source>
        <dbReference type="EMBL" id="RAH72743.1"/>
    </source>
</evidence>
<dbReference type="EMBL" id="KZ824942">
    <property type="protein sequence ID" value="RAH72743.1"/>
    <property type="molecule type" value="Genomic_DNA"/>
</dbReference>
<keyword evidence="2" id="KW-1185">Reference proteome</keyword>
<proteinExistence type="predicted"/>
<reference evidence="1" key="1">
    <citation type="submission" date="2018-02" db="EMBL/GenBank/DDBJ databases">
        <title>The genomes of Aspergillus section Nigri reveals drivers in fungal speciation.</title>
        <authorList>
            <consortium name="DOE Joint Genome Institute"/>
            <person name="Vesth T.C."/>
            <person name="Nybo J."/>
            <person name="Theobald S."/>
            <person name="Brandl J."/>
            <person name="Frisvad J.C."/>
            <person name="Nielsen K.F."/>
            <person name="Lyhne E.K."/>
            <person name="Kogle M.E."/>
            <person name="Kuo A."/>
            <person name="Riley R."/>
            <person name="Clum A."/>
            <person name="Nolan M."/>
            <person name="Lipzen A."/>
            <person name="Salamov A."/>
            <person name="Henrissat B."/>
            <person name="Wiebenga A."/>
            <person name="De vries R.P."/>
            <person name="Grigoriev I.V."/>
            <person name="Mortensen U.H."/>
            <person name="Andersen M.R."/>
            <person name="Baker S.E."/>
        </authorList>
    </citation>
    <scope>NUCLEOTIDE SEQUENCE</scope>
    <source>
        <strain evidence="1">CBS 121060</strain>
    </source>
</reference>
<feature type="non-terminal residue" evidence="1">
    <location>
        <position position="714"/>
    </location>
</feature>
<name>A0ACD1HFW9_9EURO</name>
<accession>A0ACD1HFW9</accession>